<keyword evidence="2" id="KW-1185">Reference proteome</keyword>
<protein>
    <submittedName>
        <fullName evidence="1">SHOCT domain-containing protein</fullName>
    </submittedName>
</protein>
<proteinExistence type="predicted"/>
<evidence type="ECO:0000313" key="1">
    <source>
        <dbReference type="EMBL" id="WIM92938.1"/>
    </source>
</evidence>
<accession>A0ABY8W919</accession>
<dbReference type="EMBL" id="CP126980">
    <property type="protein sequence ID" value="WIM92938.1"/>
    <property type="molecule type" value="Genomic_DNA"/>
</dbReference>
<organism evidence="1 2">
    <name type="scientific">Actinoplanes oblitus</name>
    <dbReference type="NCBI Taxonomy" id="3040509"/>
    <lineage>
        <taxon>Bacteria</taxon>
        <taxon>Bacillati</taxon>
        <taxon>Actinomycetota</taxon>
        <taxon>Actinomycetes</taxon>
        <taxon>Micromonosporales</taxon>
        <taxon>Micromonosporaceae</taxon>
        <taxon>Actinoplanes</taxon>
    </lineage>
</organism>
<sequence>MMYGYPHFMTMAGPVWFLILAVLLLIAVVGALAWWPSRREDDSSAEKTLADRYAHGDIDTEEYQERLRTLHSVHH</sequence>
<name>A0ABY8W919_9ACTN</name>
<dbReference type="RefSeq" id="WP_284914145.1">
    <property type="nucleotide sequence ID" value="NZ_CP126980.1"/>
</dbReference>
<reference evidence="1 2" key="1">
    <citation type="submission" date="2023-06" db="EMBL/GenBank/DDBJ databases">
        <authorList>
            <person name="Yushchuk O."/>
            <person name="Binda E."/>
            <person name="Ruckert-Reed C."/>
            <person name="Fedorenko V."/>
            <person name="Kalinowski J."/>
            <person name="Marinelli F."/>
        </authorList>
    </citation>
    <scope>NUCLEOTIDE SEQUENCE [LARGE SCALE GENOMIC DNA]</scope>
    <source>
        <strain evidence="1 2">NRRL 3884</strain>
    </source>
</reference>
<dbReference type="Proteomes" id="UP001240150">
    <property type="component" value="Chromosome"/>
</dbReference>
<gene>
    <name evidence="1" type="ORF">ACTOB_004897</name>
</gene>
<evidence type="ECO:0000313" key="2">
    <source>
        <dbReference type="Proteomes" id="UP001240150"/>
    </source>
</evidence>